<reference evidence="1 3" key="2">
    <citation type="journal article" date="2014" name="BMC Genomics">
        <title>An improved genome release (version Mt4.0) for the model legume Medicago truncatula.</title>
        <authorList>
            <person name="Tang H."/>
            <person name="Krishnakumar V."/>
            <person name="Bidwell S."/>
            <person name="Rosen B."/>
            <person name="Chan A."/>
            <person name="Zhou S."/>
            <person name="Gentzbittel L."/>
            <person name="Childs K.L."/>
            <person name="Yandell M."/>
            <person name="Gundlach H."/>
            <person name="Mayer K.F."/>
            <person name="Schwartz D.C."/>
            <person name="Town C.D."/>
        </authorList>
    </citation>
    <scope>GENOME REANNOTATION</scope>
    <source>
        <strain evidence="2 3">cv. Jemalong A17</strain>
    </source>
</reference>
<dbReference type="AlphaFoldDB" id="G7ZYD2"/>
<dbReference type="EnsemblPlants" id="AES61926">
    <property type="protein sequence ID" value="AES61926"/>
    <property type="gene ID" value="MTR_1g090470"/>
</dbReference>
<reference evidence="2" key="3">
    <citation type="submission" date="2015-04" db="UniProtKB">
        <authorList>
            <consortium name="EnsemblPlants"/>
        </authorList>
    </citation>
    <scope>IDENTIFICATION</scope>
    <source>
        <strain evidence="2">cv. Jemalong A17</strain>
    </source>
</reference>
<dbReference type="PaxDb" id="3880-AES61926"/>
<evidence type="ECO:0000313" key="1">
    <source>
        <dbReference type="EMBL" id="AES61926.1"/>
    </source>
</evidence>
<protein>
    <submittedName>
        <fullName evidence="1 2">Uncharacterized protein</fullName>
    </submittedName>
</protein>
<evidence type="ECO:0000313" key="2">
    <source>
        <dbReference type="EnsemblPlants" id="AES61926"/>
    </source>
</evidence>
<sequence>MNEKRKHSIILHGIRASSRSIGSSAIKFSLSDHPPFMSTNYAYNVGREGVVTSNMRWSDSVFISGGNLHLINRLCGRL</sequence>
<accession>G7ZYD2</accession>
<proteinExistence type="predicted"/>
<dbReference type="EMBL" id="CM001217">
    <property type="protein sequence ID" value="AES61926.1"/>
    <property type="molecule type" value="Genomic_DNA"/>
</dbReference>
<dbReference type="Proteomes" id="UP000002051">
    <property type="component" value="Unassembled WGS sequence"/>
</dbReference>
<name>G7ZYD2_MEDTR</name>
<organism evidence="1 3">
    <name type="scientific">Medicago truncatula</name>
    <name type="common">Barrel medic</name>
    <name type="synonym">Medicago tribuloides</name>
    <dbReference type="NCBI Taxonomy" id="3880"/>
    <lineage>
        <taxon>Eukaryota</taxon>
        <taxon>Viridiplantae</taxon>
        <taxon>Streptophyta</taxon>
        <taxon>Embryophyta</taxon>
        <taxon>Tracheophyta</taxon>
        <taxon>Spermatophyta</taxon>
        <taxon>Magnoliopsida</taxon>
        <taxon>eudicotyledons</taxon>
        <taxon>Gunneridae</taxon>
        <taxon>Pentapetalae</taxon>
        <taxon>rosids</taxon>
        <taxon>fabids</taxon>
        <taxon>Fabales</taxon>
        <taxon>Fabaceae</taxon>
        <taxon>Papilionoideae</taxon>
        <taxon>50 kb inversion clade</taxon>
        <taxon>NPAAA clade</taxon>
        <taxon>Hologalegina</taxon>
        <taxon>IRL clade</taxon>
        <taxon>Trifolieae</taxon>
        <taxon>Medicago</taxon>
    </lineage>
</organism>
<evidence type="ECO:0000313" key="3">
    <source>
        <dbReference type="Proteomes" id="UP000002051"/>
    </source>
</evidence>
<reference evidence="1 3" key="1">
    <citation type="journal article" date="2011" name="Nature">
        <title>The Medicago genome provides insight into the evolution of rhizobial symbioses.</title>
        <authorList>
            <person name="Young N.D."/>
            <person name="Debelle F."/>
            <person name="Oldroyd G.E."/>
            <person name="Geurts R."/>
            <person name="Cannon S.B."/>
            <person name="Udvardi M.K."/>
            <person name="Benedito V.A."/>
            <person name="Mayer K.F."/>
            <person name="Gouzy J."/>
            <person name="Schoof H."/>
            <person name="Van de Peer Y."/>
            <person name="Proost S."/>
            <person name="Cook D.R."/>
            <person name="Meyers B.C."/>
            <person name="Spannagl M."/>
            <person name="Cheung F."/>
            <person name="De Mita S."/>
            <person name="Krishnakumar V."/>
            <person name="Gundlach H."/>
            <person name="Zhou S."/>
            <person name="Mudge J."/>
            <person name="Bharti A.K."/>
            <person name="Murray J.D."/>
            <person name="Naoumkina M.A."/>
            <person name="Rosen B."/>
            <person name="Silverstein K.A."/>
            <person name="Tang H."/>
            <person name="Rombauts S."/>
            <person name="Zhao P.X."/>
            <person name="Zhou P."/>
            <person name="Barbe V."/>
            <person name="Bardou P."/>
            <person name="Bechner M."/>
            <person name="Bellec A."/>
            <person name="Berger A."/>
            <person name="Berges H."/>
            <person name="Bidwell S."/>
            <person name="Bisseling T."/>
            <person name="Choisne N."/>
            <person name="Couloux A."/>
            <person name="Denny R."/>
            <person name="Deshpande S."/>
            <person name="Dai X."/>
            <person name="Doyle J.J."/>
            <person name="Dudez A.M."/>
            <person name="Farmer A.D."/>
            <person name="Fouteau S."/>
            <person name="Franken C."/>
            <person name="Gibelin C."/>
            <person name="Gish J."/>
            <person name="Goldstein S."/>
            <person name="Gonzalez A.J."/>
            <person name="Green P.J."/>
            <person name="Hallab A."/>
            <person name="Hartog M."/>
            <person name="Hua A."/>
            <person name="Humphray S.J."/>
            <person name="Jeong D.H."/>
            <person name="Jing Y."/>
            <person name="Jocker A."/>
            <person name="Kenton S.M."/>
            <person name="Kim D.J."/>
            <person name="Klee K."/>
            <person name="Lai H."/>
            <person name="Lang C."/>
            <person name="Lin S."/>
            <person name="Macmil S.L."/>
            <person name="Magdelenat G."/>
            <person name="Matthews L."/>
            <person name="McCorrison J."/>
            <person name="Monaghan E.L."/>
            <person name="Mun J.H."/>
            <person name="Najar F.Z."/>
            <person name="Nicholson C."/>
            <person name="Noirot C."/>
            <person name="O'Bleness M."/>
            <person name="Paule C.R."/>
            <person name="Poulain J."/>
            <person name="Prion F."/>
            <person name="Qin B."/>
            <person name="Qu C."/>
            <person name="Retzel E.F."/>
            <person name="Riddle C."/>
            <person name="Sallet E."/>
            <person name="Samain S."/>
            <person name="Samson N."/>
            <person name="Sanders I."/>
            <person name="Saurat O."/>
            <person name="Scarpelli C."/>
            <person name="Schiex T."/>
            <person name="Segurens B."/>
            <person name="Severin A.J."/>
            <person name="Sherrier D.J."/>
            <person name="Shi R."/>
            <person name="Sims S."/>
            <person name="Singer S.R."/>
            <person name="Sinharoy S."/>
            <person name="Sterck L."/>
            <person name="Viollet A."/>
            <person name="Wang B.B."/>
            <person name="Wang K."/>
            <person name="Wang M."/>
            <person name="Wang X."/>
            <person name="Warfsmann J."/>
            <person name="Weissenbach J."/>
            <person name="White D.D."/>
            <person name="White J.D."/>
            <person name="Wiley G.B."/>
            <person name="Wincker P."/>
            <person name="Xing Y."/>
            <person name="Yang L."/>
            <person name="Yao Z."/>
            <person name="Ying F."/>
            <person name="Zhai J."/>
            <person name="Zhou L."/>
            <person name="Zuber A."/>
            <person name="Denarie J."/>
            <person name="Dixon R.A."/>
            <person name="May G.D."/>
            <person name="Schwartz D.C."/>
            <person name="Rogers J."/>
            <person name="Quetier F."/>
            <person name="Town C.D."/>
            <person name="Roe B.A."/>
        </authorList>
    </citation>
    <scope>NUCLEOTIDE SEQUENCE [LARGE SCALE GENOMIC DNA]</scope>
    <source>
        <strain evidence="1">A17</strain>
        <strain evidence="2 3">cv. Jemalong A17</strain>
    </source>
</reference>
<dbReference type="HOGENOM" id="CLU_2625643_0_0_1"/>
<gene>
    <name evidence="1" type="ordered locus">MTR_1g090470</name>
</gene>
<keyword evidence="3" id="KW-1185">Reference proteome</keyword>